<dbReference type="EMBL" id="HE650826">
    <property type="protein sequence ID" value="CCF58891.1"/>
    <property type="molecule type" value="Genomic_DNA"/>
</dbReference>
<dbReference type="GeneID" id="13884359"/>
<dbReference type="FunCoup" id="H2AWZ1">
    <property type="interactions" value="111"/>
</dbReference>
<feature type="coiled-coil region" evidence="1">
    <location>
        <begin position="158"/>
        <end position="206"/>
    </location>
</feature>
<organism evidence="3 4">
    <name type="scientific">Kazachstania africana (strain ATCC 22294 / BCRC 22015 / CBS 2517 / CECT 1963 / NBRC 1671 / NRRL Y-8276)</name>
    <name type="common">Yeast</name>
    <name type="synonym">Kluyveromyces africanus</name>
    <dbReference type="NCBI Taxonomy" id="1071382"/>
    <lineage>
        <taxon>Eukaryota</taxon>
        <taxon>Fungi</taxon>
        <taxon>Dikarya</taxon>
        <taxon>Ascomycota</taxon>
        <taxon>Saccharomycotina</taxon>
        <taxon>Saccharomycetes</taxon>
        <taxon>Saccharomycetales</taxon>
        <taxon>Saccharomycetaceae</taxon>
        <taxon>Kazachstania</taxon>
    </lineage>
</organism>
<dbReference type="AlphaFoldDB" id="H2AWZ1"/>
<evidence type="ECO:0000256" key="2">
    <source>
        <dbReference type="SAM" id="MobiDB-lite"/>
    </source>
</evidence>
<evidence type="ECO:0000313" key="3">
    <source>
        <dbReference type="EMBL" id="CCF58891.1"/>
    </source>
</evidence>
<feature type="region of interest" description="Disordered" evidence="2">
    <location>
        <begin position="64"/>
        <end position="86"/>
    </location>
</feature>
<protein>
    <submittedName>
        <fullName evidence="3">Uncharacterized protein</fullName>
    </submittedName>
</protein>
<dbReference type="InParanoid" id="H2AWZ1"/>
<name>H2AWZ1_KAZAF</name>
<sequence>MDNLMNPSTHATSTPTLPQILHISKSPVVHDIELSKVLENAKDLMRKLLSSEGMMSPAEDHEFINKGTSNVNGDAYQHNLPPSNDSNNNYRGGLLTSTNFVSNNKIQKEEIVTTMDSLMRSIDFQLKQIQQLKFKNMMLSTNNIDAQSRLTVEENLQKHEHERLKSQLLSEKQTLMEQLKVSDNKVKKYKKRIVDKNREINRLLKLLRQNSVDVSQIEGISFDSSTSSVRINTSESISRNKKSNMLRTLGVLATQVLNDNTEDTSANQTILQPIGKGDDETEAEISFYTNNTENYPNTNNNVLTSLPNLPEVKISSPNNAPNPIVLPKMRSFSTVDGSVKDR</sequence>
<proteinExistence type="predicted"/>
<evidence type="ECO:0000256" key="1">
    <source>
        <dbReference type="SAM" id="Coils"/>
    </source>
</evidence>
<dbReference type="eggNOG" id="ENOG502S148">
    <property type="taxonomic scope" value="Eukaryota"/>
</dbReference>
<dbReference type="KEGG" id="kaf:KAFR_0F02950"/>
<dbReference type="RefSeq" id="XP_003958026.1">
    <property type="nucleotide sequence ID" value="XM_003957977.1"/>
</dbReference>
<dbReference type="HOGENOM" id="CLU_069850_0_0_1"/>
<evidence type="ECO:0000313" key="4">
    <source>
        <dbReference type="Proteomes" id="UP000005220"/>
    </source>
</evidence>
<accession>H2AWZ1</accession>
<keyword evidence="4" id="KW-1185">Reference proteome</keyword>
<dbReference type="Proteomes" id="UP000005220">
    <property type="component" value="Chromosome 6"/>
</dbReference>
<gene>
    <name evidence="3" type="primary">KAFR0F02950</name>
    <name evidence="3" type="ORF">KAFR_0F02950</name>
</gene>
<keyword evidence="1" id="KW-0175">Coiled coil</keyword>
<dbReference type="OrthoDB" id="3981131at2759"/>
<reference evidence="3 4" key="1">
    <citation type="journal article" date="2011" name="Proc. Natl. Acad. Sci. U.S.A.">
        <title>Evolutionary erosion of yeast sex chromosomes by mating-type switching accidents.</title>
        <authorList>
            <person name="Gordon J.L."/>
            <person name="Armisen D."/>
            <person name="Proux-Wera E."/>
            <person name="Oheigeartaigh S.S."/>
            <person name="Byrne K.P."/>
            <person name="Wolfe K.H."/>
        </authorList>
    </citation>
    <scope>NUCLEOTIDE SEQUENCE [LARGE SCALE GENOMIC DNA]</scope>
    <source>
        <strain evidence="4">ATCC 22294 / BCRC 22015 / CBS 2517 / CECT 1963 / NBRC 1671 / NRRL Y-8276</strain>
    </source>
</reference>